<keyword evidence="3" id="KW-1185">Reference proteome</keyword>
<name>A0A839GTL1_9BACT</name>
<keyword evidence="1" id="KW-0472">Membrane</keyword>
<evidence type="ECO:0000256" key="1">
    <source>
        <dbReference type="SAM" id="Phobius"/>
    </source>
</evidence>
<evidence type="ECO:0000313" key="3">
    <source>
        <dbReference type="Proteomes" id="UP000563094"/>
    </source>
</evidence>
<dbReference type="Proteomes" id="UP000563094">
    <property type="component" value="Unassembled WGS sequence"/>
</dbReference>
<keyword evidence="1" id="KW-0812">Transmembrane</keyword>
<comment type="caution">
    <text evidence="2">The sequence shown here is derived from an EMBL/GenBank/DDBJ whole genome shotgun (WGS) entry which is preliminary data.</text>
</comment>
<proteinExistence type="predicted"/>
<protein>
    <submittedName>
        <fullName evidence="2">Uncharacterized protein</fullName>
    </submittedName>
</protein>
<evidence type="ECO:0000313" key="2">
    <source>
        <dbReference type="EMBL" id="MBA9077121.1"/>
    </source>
</evidence>
<reference evidence="2 3" key="1">
    <citation type="submission" date="2020-08" db="EMBL/GenBank/DDBJ databases">
        <title>Genomic Encyclopedia of Type Strains, Phase IV (KMG-IV): sequencing the most valuable type-strain genomes for metagenomic binning, comparative biology and taxonomic classification.</title>
        <authorList>
            <person name="Goeker M."/>
        </authorList>
    </citation>
    <scope>NUCLEOTIDE SEQUENCE [LARGE SCALE GENOMIC DNA]</scope>
    <source>
        <strain evidence="2 3">DSM 29854</strain>
    </source>
</reference>
<feature type="transmembrane region" description="Helical" evidence="1">
    <location>
        <begin position="94"/>
        <end position="113"/>
    </location>
</feature>
<dbReference type="AlphaFoldDB" id="A0A839GTL1"/>
<accession>A0A839GTL1</accession>
<gene>
    <name evidence="2" type="ORF">FHS90_001832</name>
</gene>
<organism evidence="2 3">
    <name type="scientific">Rufibacter quisquiliarum</name>
    <dbReference type="NCBI Taxonomy" id="1549639"/>
    <lineage>
        <taxon>Bacteria</taxon>
        <taxon>Pseudomonadati</taxon>
        <taxon>Bacteroidota</taxon>
        <taxon>Cytophagia</taxon>
        <taxon>Cytophagales</taxon>
        <taxon>Hymenobacteraceae</taxon>
        <taxon>Rufibacter</taxon>
    </lineage>
</organism>
<sequence length="140" mass="15911">MPKAFLNYLLSLCILLLSGYSFLYAHANKGSLYIASSGNNQRTVQTAVGTVHQDLSLQVAYSSPSAEKTPFDKYVAETEIEETESLLKKNQATGPFLATVFYAQVLAFLLFFLKKNLTYCKDFFSFSPLRFYLLFRVFRI</sequence>
<keyword evidence="1" id="KW-1133">Transmembrane helix</keyword>
<dbReference type="EMBL" id="JACJIQ010000006">
    <property type="protein sequence ID" value="MBA9077121.1"/>
    <property type="molecule type" value="Genomic_DNA"/>
</dbReference>